<dbReference type="InterPro" id="IPR052433">
    <property type="entry name" value="X-Pro_dipept-like"/>
</dbReference>
<organism evidence="11 12">
    <name type="scientific">Winkia neuii subsp. anitrata</name>
    <dbReference type="NCBI Taxonomy" id="29318"/>
    <lineage>
        <taxon>Bacteria</taxon>
        <taxon>Bacillati</taxon>
        <taxon>Actinomycetota</taxon>
        <taxon>Actinomycetes</taxon>
        <taxon>Actinomycetales</taxon>
        <taxon>Actinomycetaceae</taxon>
        <taxon>Winkia</taxon>
    </lineage>
</organism>
<dbReference type="CDD" id="cd01087">
    <property type="entry name" value="Prolidase"/>
    <property type="match status" value="1"/>
</dbReference>
<keyword evidence="6" id="KW-0378">Hydrolase</keyword>
<comment type="catalytic activity">
    <reaction evidence="1">
        <text>Release of any N-terminal amino acid, including proline, that is linked to proline, even from a dipeptide or tripeptide.</text>
        <dbReference type="EC" id="3.4.11.9"/>
    </reaction>
</comment>
<dbReference type="GO" id="GO:0005829">
    <property type="term" value="C:cytosol"/>
    <property type="evidence" value="ECO:0007669"/>
    <property type="project" value="TreeGrafter"/>
</dbReference>
<feature type="region of interest" description="Disordered" evidence="9">
    <location>
        <begin position="1"/>
        <end position="23"/>
    </location>
</feature>
<dbReference type="Pfam" id="PF00557">
    <property type="entry name" value="Peptidase_M24"/>
    <property type="match status" value="1"/>
</dbReference>
<dbReference type="SMART" id="SM01011">
    <property type="entry name" value="AMP_N"/>
    <property type="match status" value="1"/>
</dbReference>
<dbReference type="AlphaFoldDB" id="A0AB38XMU6"/>
<dbReference type="Proteomes" id="UP001211044">
    <property type="component" value="Chromosome"/>
</dbReference>
<evidence type="ECO:0000256" key="4">
    <source>
        <dbReference type="ARBA" id="ARBA00012574"/>
    </source>
</evidence>
<keyword evidence="7" id="KW-0464">Manganese</keyword>
<reference evidence="11" key="1">
    <citation type="submission" date="2023-01" db="EMBL/GenBank/DDBJ databases">
        <title>Comparative Genomic Analysis of the Clinically-Derived Winkia Strain NY0527 Provides Evidence into the Taxonomic Reassignment of Winkia neuii and Characterizes Their Virulence Traits.</title>
        <authorList>
            <person name="Cai X."/>
            <person name="Peng Y."/>
            <person name="Li M."/>
            <person name="Qiu Y."/>
            <person name="Wang Y."/>
            <person name="Xu L."/>
            <person name="Hou Q."/>
        </authorList>
    </citation>
    <scope>NUCLEOTIDE SEQUENCE</scope>
    <source>
        <strain evidence="11">NY0527</strain>
    </source>
</reference>
<keyword evidence="11" id="KW-0645">Protease</keyword>
<dbReference type="PANTHER" id="PTHR43226:SF4">
    <property type="entry name" value="XAA-PRO AMINOPEPTIDASE 3"/>
    <property type="match status" value="1"/>
</dbReference>
<dbReference type="PANTHER" id="PTHR43226">
    <property type="entry name" value="XAA-PRO AMINOPEPTIDASE 3"/>
    <property type="match status" value="1"/>
</dbReference>
<evidence type="ECO:0000256" key="8">
    <source>
        <dbReference type="RuleBase" id="RU000590"/>
    </source>
</evidence>
<evidence type="ECO:0000313" key="12">
    <source>
        <dbReference type="Proteomes" id="UP001211044"/>
    </source>
</evidence>
<sequence>MTEKEDVINEDKQELSDRVNNRSRRADSIAFREFIGTQWAPRSTQKPERGGAADYLPARHTKLGKEFRGERLVIPAGQYKVRNNDCDYRFRAHSAFAHLTGLGGEQEPDAVLVLEPLTDKEGNLLAGREIPEGYPEDATHVGVLYFKPRAPRSSEEFYADSRYGEFWVGARPSLEDMEAATGLQCAHIDSFADALAKDAGQISLRVIAGQDTNVDAQVNQVRQSAGLAHGAEAKSLDDALEEATSTIRLQKDDYELDELRHSIAMTKRGFEEIIKSLPRATKHWRGERVIEGAFGAVAREEGNGLGYDTIAAAGNHANTLHWIDNDGKVNEGELVLVDAGIEADSLYTADITRTLPISGKFSPEQAKVYNAVLDACEAALAKANEPGALFRDVHDAAMEVLAHHLDEWGMLPVSVEEAISEEGQQHRRWMPHGTSHHLGLDVHDCAQAKKELYLDAELKPGMVFTIEPGLYFNQDDLAVPEELRGIGVRIEDDIVITADGKAQRLSEDIPRTVEAVEAWIADVQGK</sequence>
<dbReference type="InterPro" id="IPR029149">
    <property type="entry name" value="Creatin/AminoP/Spt16_N"/>
</dbReference>
<dbReference type="EC" id="3.4.11.9" evidence="4"/>
<dbReference type="InterPro" id="IPR007865">
    <property type="entry name" value="Aminopep_P_N"/>
</dbReference>
<name>A0AB38XMU6_9ACTO</name>
<evidence type="ECO:0000256" key="6">
    <source>
        <dbReference type="ARBA" id="ARBA00022801"/>
    </source>
</evidence>
<proteinExistence type="inferred from homology"/>
<dbReference type="PROSITE" id="PS00491">
    <property type="entry name" value="PROLINE_PEPTIDASE"/>
    <property type="match status" value="1"/>
</dbReference>
<dbReference type="GO" id="GO:0070006">
    <property type="term" value="F:metalloaminopeptidase activity"/>
    <property type="evidence" value="ECO:0007669"/>
    <property type="project" value="InterPro"/>
</dbReference>
<dbReference type="Gene3D" id="3.90.230.10">
    <property type="entry name" value="Creatinase/methionine aminopeptidase superfamily"/>
    <property type="match status" value="1"/>
</dbReference>
<evidence type="ECO:0000313" key="11">
    <source>
        <dbReference type="EMBL" id="WCE45537.1"/>
    </source>
</evidence>
<dbReference type="Pfam" id="PF05195">
    <property type="entry name" value="AMP_N"/>
    <property type="match status" value="1"/>
</dbReference>
<evidence type="ECO:0000256" key="9">
    <source>
        <dbReference type="SAM" id="MobiDB-lite"/>
    </source>
</evidence>
<evidence type="ECO:0000256" key="1">
    <source>
        <dbReference type="ARBA" id="ARBA00001424"/>
    </source>
</evidence>
<gene>
    <name evidence="11" type="ORF">PIG85_07720</name>
</gene>
<evidence type="ECO:0000256" key="7">
    <source>
        <dbReference type="ARBA" id="ARBA00023211"/>
    </source>
</evidence>
<evidence type="ECO:0000259" key="10">
    <source>
        <dbReference type="SMART" id="SM01011"/>
    </source>
</evidence>
<dbReference type="EMBL" id="CP116394">
    <property type="protein sequence ID" value="WCE45537.1"/>
    <property type="molecule type" value="Genomic_DNA"/>
</dbReference>
<dbReference type="RefSeq" id="WP_004807535.1">
    <property type="nucleotide sequence ID" value="NZ_CP116394.1"/>
</dbReference>
<evidence type="ECO:0000256" key="2">
    <source>
        <dbReference type="ARBA" id="ARBA00001936"/>
    </source>
</evidence>
<evidence type="ECO:0000256" key="3">
    <source>
        <dbReference type="ARBA" id="ARBA00008766"/>
    </source>
</evidence>
<dbReference type="InterPro" id="IPR001131">
    <property type="entry name" value="Peptidase_M24B_aminopep-P_CS"/>
</dbReference>
<keyword evidence="5 8" id="KW-0479">Metal-binding</keyword>
<keyword evidence="11" id="KW-0031">Aminopeptidase</keyword>
<dbReference type="InterPro" id="IPR036005">
    <property type="entry name" value="Creatinase/aminopeptidase-like"/>
</dbReference>
<protein>
    <recommendedName>
        <fullName evidence="4">Xaa-Pro aminopeptidase</fullName>
        <ecNumber evidence="4">3.4.11.9</ecNumber>
    </recommendedName>
</protein>
<comment type="similarity">
    <text evidence="3 8">Belongs to the peptidase M24B family.</text>
</comment>
<dbReference type="SUPFAM" id="SSF53092">
    <property type="entry name" value="Creatinase/prolidase N-terminal domain"/>
    <property type="match status" value="1"/>
</dbReference>
<dbReference type="Gene3D" id="3.40.350.10">
    <property type="entry name" value="Creatinase/prolidase N-terminal domain"/>
    <property type="match status" value="1"/>
</dbReference>
<dbReference type="KEGG" id="wne:PIG85_07720"/>
<feature type="domain" description="Aminopeptidase P N-terminal" evidence="10">
    <location>
        <begin position="56"/>
        <end position="215"/>
    </location>
</feature>
<dbReference type="InterPro" id="IPR000994">
    <property type="entry name" value="Pept_M24"/>
</dbReference>
<dbReference type="GO" id="GO:0006508">
    <property type="term" value="P:proteolysis"/>
    <property type="evidence" value="ECO:0007669"/>
    <property type="project" value="TreeGrafter"/>
</dbReference>
<accession>A0AB38XMU6</accession>
<dbReference type="GO" id="GO:0030145">
    <property type="term" value="F:manganese ion binding"/>
    <property type="evidence" value="ECO:0007669"/>
    <property type="project" value="InterPro"/>
</dbReference>
<evidence type="ECO:0000256" key="5">
    <source>
        <dbReference type="ARBA" id="ARBA00022723"/>
    </source>
</evidence>
<dbReference type="SUPFAM" id="SSF55920">
    <property type="entry name" value="Creatinase/aminopeptidase"/>
    <property type="match status" value="1"/>
</dbReference>
<comment type="cofactor">
    <cofactor evidence="2">
        <name>Mn(2+)</name>
        <dbReference type="ChEBI" id="CHEBI:29035"/>
    </cofactor>
</comment>